<sequence length="77" mass="8360">MLGGPVEVGLFAAVPSLREHRLGRAPDRPILCDDGIQGDEESGAGWAERDSADTIQGKITLWNSGETAFKARRWPRA</sequence>
<evidence type="ECO:0000313" key="1">
    <source>
        <dbReference type="EMBL" id="KMO43598.1"/>
    </source>
</evidence>
<proteinExistence type="predicted"/>
<keyword evidence="2" id="KW-1185">Reference proteome</keyword>
<comment type="caution">
    <text evidence="1">The sequence shown here is derived from an EMBL/GenBank/DDBJ whole genome shotgun (WGS) entry which is preliminary data.</text>
</comment>
<dbReference type="PATRIC" id="fig|1187852.3.peg.5028"/>
<protein>
    <submittedName>
        <fullName evidence="1">Uncharacterized protein</fullName>
    </submittedName>
</protein>
<dbReference type="EMBL" id="LABZ01000043">
    <property type="protein sequence ID" value="KMO43598.1"/>
    <property type="molecule type" value="Genomic_DNA"/>
</dbReference>
<reference evidence="1 2" key="1">
    <citation type="submission" date="2015-03" db="EMBL/GenBank/DDBJ databases">
        <title>Genome sequencing of Methylobacterium tarhaniae DSM 25844.</title>
        <authorList>
            <person name="Chaudhry V."/>
            <person name="Patil P.B."/>
        </authorList>
    </citation>
    <scope>NUCLEOTIDE SEQUENCE [LARGE SCALE GENOMIC DNA]</scope>
    <source>
        <strain evidence="1 2">DSM 25844</strain>
    </source>
</reference>
<organism evidence="1 2">
    <name type="scientific">Methylobacterium tarhaniae</name>
    <dbReference type="NCBI Taxonomy" id="1187852"/>
    <lineage>
        <taxon>Bacteria</taxon>
        <taxon>Pseudomonadati</taxon>
        <taxon>Pseudomonadota</taxon>
        <taxon>Alphaproteobacteria</taxon>
        <taxon>Hyphomicrobiales</taxon>
        <taxon>Methylobacteriaceae</taxon>
        <taxon>Methylobacterium</taxon>
    </lineage>
</organism>
<dbReference type="Proteomes" id="UP000036449">
    <property type="component" value="Unassembled WGS sequence"/>
</dbReference>
<accession>A0A0J6TDA5</accession>
<dbReference type="AlphaFoldDB" id="A0A0J6TDA5"/>
<dbReference type="OrthoDB" id="282152at2"/>
<evidence type="ECO:0000313" key="2">
    <source>
        <dbReference type="Proteomes" id="UP000036449"/>
    </source>
</evidence>
<dbReference type="RefSeq" id="WP_048450274.1">
    <property type="nucleotide sequence ID" value="NZ_LABZ01000043.1"/>
</dbReference>
<name>A0A0J6TDA5_9HYPH</name>
<gene>
    <name evidence="1" type="ORF">VQ03_07605</name>
</gene>